<reference evidence="2 3" key="1">
    <citation type="submission" date="2015-07" db="EMBL/GenBank/DDBJ databases">
        <title>The genome of Eufriesea mexicana.</title>
        <authorList>
            <person name="Pan H."/>
            <person name="Kapheim K."/>
        </authorList>
    </citation>
    <scope>NUCLEOTIDE SEQUENCE [LARGE SCALE GENOMIC DNA]</scope>
    <source>
        <strain evidence="2">0111107269</strain>
        <tissue evidence="2">Whole body</tissue>
    </source>
</reference>
<dbReference type="Proteomes" id="UP000250275">
    <property type="component" value="Unassembled WGS sequence"/>
</dbReference>
<accession>A0A310SNL5</accession>
<keyword evidence="3" id="KW-1185">Reference proteome</keyword>
<protein>
    <submittedName>
        <fullName evidence="2">Uncharacterized protein</fullName>
    </submittedName>
</protein>
<name>A0A310SNL5_9HYME</name>
<feature type="compositionally biased region" description="Basic and acidic residues" evidence="1">
    <location>
        <begin position="81"/>
        <end position="109"/>
    </location>
</feature>
<organism evidence="2 3">
    <name type="scientific">Eufriesea mexicana</name>
    <dbReference type="NCBI Taxonomy" id="516756"/>
    <lineage>
        <taxon>Eukaryota</taxon>
        <taxon>Metazoa</taxon>
        <taxon>Ecdysozoa</taxon>
        <taxon>Arthropoda</taxon>
        <taxon>Hexapoda</taxon>
        <taxon>Insecta</taxon>
        <taxon>Pterygota</taxon>
        <taxon>Neoptera</taxon>
        <taxon>Endopterygota</taxon>
        <taxon>Hymenoptera</taxon>
        <taxon>Apocrita</taxon>
        <taxon>Aculeata</taxon>
        <taxon>Apoidea</taxon>
        <taxon>Anthophila</taxon>
        <taxon>Apidae</taxon>
        <taxon>Eufriesea</taxon>
    </lineage>
</organism>
<evidence type="ECO:0000256" key="1">
    <source>
        <dbReference type="SAM" id="MobiDB-lite"/>
    </source>
</evidence>
<dbReference type="EMBL" id="KQ759771">
    <property type="protein sequence ID" value="OAD62928.1"/>
    <property type="molecule type" value="Genomic_DNA"/>
</dbReference>
<evidence type="ECO:0000313" key="2">
    <source>
        <dbReference type="EMBL" id="OAD62928.1"/>
    </source>
</evidence>
<feature type="region of interest" description="Disordered" evidence="1">
    <location>
        <begin position="73"/>
        <end position="117"/>
    </location>
</feature>
<evidence type="ECO:0000313" key="3">
    <source>
        <dbReference type="Proteomes" id="UP000250275"/>
    </source>
</evidence>
<gene>
    <name evidence="2" type="ORF">WN48_07069</name>
</gene>
<proteinExistence type="predicted"/>
<dbReference type="AlphaFoldDB" id="A0A310SNL5"/>
<sequence length="117" mass="12650">MPVQNKLDKGLGVQLAITGIFQLKDDTQLVAGILDVTTELERTKRTGRDAFRPGPTSGLIGICAGAIRQISYRNDTESIGTEEKCSLGRNERGKAEERKENGETDEKSDGGANNTRA</sequence>